<keyword evidence="2" id="KW-1185">Reference proteome</keyword>
<protein>
    <submittedName>
        <fullName evidence="1">Uncharacterized protein</fullName>
    </submittedName>
</protein>
<reference evidence="1 2" key="3">
    <citation type="journal article" date="2022" name="Microbiol. Spectr.">
        <title>Folding features and dynamics of 3D genome architecture in plant fungal pathogens.</title>
        <authorList>
            <person name="Xia C."/>
        </authorList>
    </citation>
    <scope>NUCLEOTIDE SEQUENCE [LARGE SCALE GENOMIC DNA]</scope>
    <source>
        <strain evidence="1 2">93-210</strain>
    </source>
</reference>
<feature type="non-terminal residue" evidence="1">
    <location>
        <position position="1"/>
    </location>
</feature>
<name>A0ACC0DSY5_9BASI</name>
<comment type="caution">
    <text evidence="1">The sequence shown here is derived from an EMBL/GenBank/DDBJ whole genome shotgun (WGS) entry which is preliminary data.</text>
</comment>
<reference evidence="2" key="2">
    <citation type="journal article" date="2018" name="Mol. Plant Microbe Interact.">
        <title>Genome sequence resources for the wheat stripe rust pathogen (Puccinia striiformis f. sp. tritici) and the barley stripe rust pathogen (Puccinia striiformis f. sp. hordei).</title>
        <authorList>
            <person name="Xia C."/>
            <person name="Wang M."/>
            <person name="Yin C."/>
            <person name="Cornejo O.E."/>
            <person name="Hulbert S.H."/>
            <person name="Chen X."/>
        </authorList>
    </citation>
    <scope>NUCLEOTIDE SEQUENCE [LARGE SCALE GENOMIC DNA]</scope>
    <source>
        <strain evidence="2">93-210</strain>
    </source>
</reference>
<sequence>AYQLKTNRIYLADDVEANPGTDYSRPFCNSFWGFPTWNLDQMHSDQYQIINNSDFVESIQEDDDFRSGRTSTPSVCTDSSPTEHCCSDEYTPVGISAQKLKSLVNLRSNSIKRFFCDEGLSRQPVSPNLRNSVDSKSTAIDSISASRLLHRSISPHTANSLSSFSIADHHSIYSQPPSLPPPTCPLPPIPADQPVSSSRSAFSPSPIPGFTNLSPLSRSQSGLYLSPRHRHHPLLNPLQLQSKASLQAVHPCTSYRQAFQPVADDFYDDDPFAAEKIVVSGSHHKQPNGNTAWSAREPSDPLGPVTRHAHRPDSVYSAASESCYSVNTTINSKIIPSPSFGGGGFVYGATPSTKGPGPPTLVSASGESQEMVITPSSSSEDEDLSSQIEMPQLHRLTMTSPEVLSSKDIQFTSRPPPLAETFSFGLPSRFDGFFFGSHRRPDHRYHPGPALILKVSPPISSTTFSPGESIHFKIVLENLFDHIIVSFVGESRLVGENKLRSHRFLKHEIDIDSPGQYGCWEVHRGFNPKEWLVHLKIPKVSNCDCKEKLDSKHFGEPEIPSSTANNQVFIAYHLIIRGIGKQKKGDNNKKSSDKEKQANSKKMKKTKGSEERIRLTVKIKKQRSSFNNDNPVHEKVWIAGEHNYSCVSID</sequence>
<organism evidence="1 2">
    <name type="scientific">Puccinia striiformis f. sp. tritici</name>
    <dbReference type="NCBI Taxonomy" id="168172"/>
    <lineage>
        <taxon>Eukaryota</taxon>
        <taxon>Fungi</taxon>
        <taxon>Dikarya</taxon>
        <taxon>Basidiomycota</taxon>
        <taxon>Pucciniomycotina</taxon>
        <taxon>Pucciniomycetes</taxon>
        <taxon>Pucciniales</taxon>
        <taxon>Pucciniaceae</taxon>
        <taxon>Puccinia</taxon>
    </lineage>
</organism>
<reference evidence="2" key="1">
    <citation type="journal article" date="2018" name="BMC Genomics">
        <title>Genomic insights into host adaptation between the wheat stripe rust pathogen (Puccinia striiformis f. sp. tritici) and the barley stripe rust pathogen (Puccinia striiformis f. sp. hordei).</title>
        <authorList>
            <person name="Xia C."/>
            <person name="Wang M."/>
            <person name="Yin C."/>
            <person name="Cornejo O.E."/>
            <person name="Hulbert S.H."/>
            <person name="Chen X."/>
        </authorList>
    </citation>
    <scope>NUCLEOTIDE SEQUENCE [LARGE SCALE GENOMIC DNA]</scope>
    <source>
        <strain evidence="2">93-210</strain>
    </source>
</reference>
<dbReference type="Proteomes" id="UP001060170">
    <property type="component" value="Chromosome 16"/>
</dbReference>
<accession>A0ACC0DSY5</accession>
<evidence type="ECO:0000313" key="1">
    <source>
        <dbReference type="EMBL" id="KAI7938256.1"/>
    </source>
</evidence>
<dbReference type="EMBL" id="CM045880">
    <property type="protein sequence ID" value="KAI7938256.1"/>
    <property type="molecule type" value="Genomic_DNA"/>
</dbReference>
<proteinExistence type="predicted"/>
<evidence type="ECO:0000313" key="2">
    <source>
        <dbReference type="Proteomes" id="UP001060170"/>
    </source>
</evidence>
<gene>
    <name evidence="1" type="ORF">MJO28_015176</name>
</gene>